<dbReference type="AlphaFoldDB" id="A0A564Y239"/>
<accession>A0A564Y239</accession>
<keyword evidence="1" id="KW-0472">Membrane</keyword>
<feature type="transmembrane region" description="Helical" evidence="1">
    <location>
        <begin position="57"/>
        <end position="81"/>
    </location>
</feature>
<sequence>MPHLKLFKRTWKYSEDEFVLSSLCQAMIRIILLIVASIFLLISPFWSNITGVQPQAIFITTVILCLIHIILYIVIAIVSGQGGVFETEKRKSLWIWLLLHVFITILELIFYCVSIWQVNDLYKGDKQEATYSEFVSVICWCSILMVAIVFEIVDWILHYDAHGRLKYKFYYTFLYDYNDGFKKTDDEKREIIKQIREVSHSKWKKLLQNMVASAAYDTEGERLDEAINAVSGAFVDFLTDLDVTASDLALGLSLLRWQSLQWIGGHSRVPAENVLKQTDPVTTDIAAPLDLDVKNPIDKLTKNWLHISYLKRYCHLVNASYGWIWYVTENPCDCIALCRLCSHLSCRNPTAPDRQVDLENGITGPGGCLCAGRNCYLAAFLEMSQLETSYILAFEITDRVSNCFLDRICCTQCKHIVT</sequence>
<feature type="transmembrane region" description="Helical" evidence="1">
    <location>
        <begin position="20"/>
        <end position="45"/>
    </location>
</feature>
<keyword evidence="3" id="KW-1185">Reference proteome</keyword>
<evidence type="ECO:0000313" key="2">
    <source>
        <dbReference type="EMBL" id="VUZ41342.1"/>
    </source>
</evidence>
<organism evidence="2 3">
    <name type="scientific">Hymenolepis diminuta</name>
    <name type="common">Rat tapeworm</name>
    <dbReference type="NCBI Taxonomy" id="6216"/>
    <lineage>
        <taxon>Eukaryota</taxon>
        <taxon>Metazoa</taxon>
        <taxon>Spiralia</taxon>
        <taxon>Lophotrochozoa</taxon>
        <taxon>Platyhelminthes</taxon>
        <taxon>Cestoda</taxon>
        <taxon>Eucestoda</taxon>
        <taxon>Cyclophyllidea</taxon>
        <taxon>Hymenolepididae</taxon>
        <taxon>Hymenolepis</taxon>
    </lineage>
</organism>
<keyword evidence="1" id="KW-1133">Transmembrane helix</keyword>
<evidence type="ECO:0000313" key="3">
    <source>
        <dbReference type="Proteomes" id="UP000321570"/>
    </source>
</evidence>
<reference evidence="2 3" key="1">
    <citation type="submission" date="2019-07" db="EMBL/GenBank/DDBJ databases">
        <authorList>
            <person name="Jastrzebski P J."/>
            <person name="Paukszto L."/>
            <person name="Jastrzebski P J."/>
        </authorList>
    </citation>
    <scope>NUCLEOTIDE SEQUENCE [LARGE SCALE GENOMIC DNA]</scope>
    <source>
        <strain evidence="2 3">WMS-il1</strain>
    </source>
</reference>
<dbReference type="Proteomes" id="UP000321570">
    <property type="component" value="Unassembled WGS sequence"/>
</dbReference>
<protein>
    <submittedName>
        <fullName evidence="2">Uncharacterized protein</fullName>
    </submittedName>
</protein>
<feature type="transmembrane region" description="Helical" evidence="1">
    <location>
        <begin position="134"/>
        <end position="157"/>
    </location>
</feature>
<dbReference type="EMBL" id="CABIJS010000055">
    <property type="protein sequence ID" value="VUZ41342.1"/>
    <property type="molecule type" value="Genomic_DNA"/>
</dbReference>
<proteinExistence type="predicted"/>
<evidence type="ECO:0000256" key="1">
    <source>
        <dbReference type="SAM" id="Phobius"/>
    </source>
</evidence>
<gene>
    <name evidence="2" type="ORF">WMSIL1_LOCUS2086</name>
</gene>
<feature type="transmembrane region" description="Helical" evidence="1">
    <location>
        <begin position="93"/>
        <end position="118"/>
    </location>
</feature>
<keyword evidence="1" id="KW-0812">Transmembrane</keyword>
<name>A0A564Y239_HYMDI</name>